<evidence type="ECO:0000256" key="7">
    <source>
        <dbReference type="PIRSR" id="PIRSR000027-2"/>
    </source>
</evidence>
<accession>A0A369TS87</accession>
<feature type="signal peptide" evidence="8">
    <location>
        <begin position="1"/>
        <end position="21"/>
    </location>
</feature>
<feature type="binding site" description="covalent" evidence="7">
    <location>
        <position position="141"/>
    </location>
    <ligand>
        <name>heme c</name>
        <dbReference type="ChEBI" id="CHEBI:61717"/>
    </ligand>
</feature>
<keyword evidence="4" id="KW-0249">Electron transport</keyword>
<evidence type="ECO:0000256" key="4">
    <source>
        <dbReference type="ARBA" id="ARBA00022982"/>
    </source>
</evidence>
<comment type="caution">
    <text evidence="9">The sequence shown here is derived from an EMBL/GenBank/DDBJ whole genome shotgun (WGS) entry which is preliminary data.</text>
</comment>
<keyword evidence="1" id="KW-0813">Transport</keyword>
<dbReference type="PIRSF" id="PIRSF000027">
    <property type="entry name" value="Cytc_c_prime"/>
    <property type="match status" value="1"/>
</dbReference>
<keyword evidence="5 6" id="KW-0408">Iron</keyword>
<evidence type="ECO:0000256" key="5">
    <source>
        <dbReference type="ARBA" id="ARBA00023004"/>
    </source>
</evidence>
<dbReference type="PROSITE" id="PS51009">
    <property type="entry name" value="CYTCII"/>
    <property type="match status" value="1"/>
</dbReference>
<dbReference type="GO" id="GO:0022900">
    <property type="term" value="P:electron transport chain"/>
    <property type="evidence" value="ECO:0007669"/>
    <property type="project" value="InterPro"/>
</dbReference>
<dbReference type="Pfam" id="PF01322">
    <property type="entry name" value="Cytochrom_C_2"/>
    <property type="match status" value="1"/>
</dbReference>
<dbReference type="OrthoDB" id="7596534at2"/>
<comment type="PTM">
    <text evidence="7">Binds 1 heme group per subunit.</text>
</comment>
<dbReference type="Proteomes" id="UP000253977">
    <property type="component" value="Unassembled WGS sequence"/>
</dbReference>
<evidence type="ECO:0000256" key="2">
    <source>
        <dbReference type="ARBA" id="ARBA00022617"/>
    </source>
</evidence>
<keyword evidence="8" id="KW-0732">Signal</keyword>
<evidence type="ECO:0000256" key="8">
    <source>
        <dbReference type="SAM" id="SignalP"/>
    </source>
</evidence>
<dbReference type="GO" id="GO:0005506">
    <property type="term" value="F:iron ion binding"/>
    <property type="evidence" value="ECO:0007669"/>
    <property type="project" value="InterPro"/>
</dbReference>
<organism evidence="9 10">
    <name type="scientific">Thalassococcus profundi</name>
    <dbReference type="NCBI Taxonomy" id="2282382"/>
    <lineage>
        <taxon>Bacteria</taxon>
        <taxon>Pseudomonadati</taxon>
        <taxon>Pseudomonadota</taxon>
        <taxon>Alphaproteobacteria</taxon>
        <taxon>Rhodobacterales</taxon>
        <taxon>Roseobacteraceae</taxon>
        <taxon>Thalassococcus</taxon>
    </lineage>
</organism>
<evidence type="ECO:0000256" key="3">
    <source>
        <dbReference type="ARBA" id="ARBA00022723"/>
    </source>
</evidence>
<dbReference type="AlphaFoldDB" id="A0A369TS87"/>
<evidence type="ECO:0000256" key="6">
    <source>
        <dbReference type="PIRSR" id="PIRSR000027-1"/>
    </source>
</evidence>
<dbReference type="InterPro" id="IPR010980">
    <property type="entry name" value="Cyt_c/b562"/>
</dbReference>
<evidence type="ECO:0000313" key="10">
    <source>
        <dbReference type="Proteomes" id="UP000253977"/>
    </source>
</evidence>
<reference evidence="9 10" key="1">
    <citation type="submission" date="2018-07" db="EMBL/GenBank/DDBJ databases">
        <title>Thalassococcus profundi sp. nov., a marine bacterium isolated from deep seawater of Okinawa Trough.</title>
        <authorList>
            <person name="Yu M."/>
        </authorList>
    </citation>
    <scope>NUCLEOTIDE SEQUENCE [LARGE SCALE GENOMIC DNA]</scope>
    <source>
        <strain evidence="9 10">WRAS1</strain>
    </source>
</reference>
<keyword evidence="10" id="KW-1185">Reference proteome</keyword>
<feature type="binding site" description="axial binding residue" evidence="6">
    <location>
        <position position="145"/>
    </location>
    <ligand>
        <name>heme c</name>
        <dbReference type="ChEBI" id="CHEBI:61717"/>
    </ligand>
    <ligandPart>
        <name>Fe</name>
        <dbReference type="ChEBI" id="CHEBI:18248"/>
    </ligandPart>
</feature>
<evidence type="ECO:0000313" key="9">
    <source>
        <dbReference type="EMBL" id="RDD67305.1"/>
    </source>
</evidence>
<keyword evidence="3 6" id="KW-0479">Metal-binding</keyword>
<gene>
    <name evidence="9" type="ORF">DU478_06130</name>
</gene>
<dbReference type="EMBL" id="QPMK01000003">
    <property type="protein sequence ID" value="RDD67305.1"/>
    <property type="molecule type" value="Genomic_DNA"/>
</dbReference>
<protein>
    <submittedName>
        <fullName evidence="9">Cytochrome c</fullName>
    </submittedName>
</protein>
<evidence type="ECO:0000256" key="1">
    <source>
        <dbReference type="ARBA" id="ARBA00022448"/>
    </source>
</evidence>
<dbReference type="InterPro" id="IPR002321">
    <property type="entry name" value="Cyt_c_II"/>
</dbReference>
<feature type="chain" id="PRO_5016605689" evidence="8">
    <location>
        <begin position="22"/>
        <end position="153"/>
    </location>
</feature>
<dbReference type="GO" id="GO:0020037">
    <property type="term" value="F:heme binding"/>
    <property type="evidence" value="ECO:0007669"/>
    <property type="project" value="InterPro"/>
</dbReference>
<dbReference type="RefSeq" id="WP_114510054.1">
    <property type="nucleotide sequence ID" value="NZ_QPMK01000003.1"/>
</dbReference>
<dbReference type="Gene3D" id="1.20.120.10">
    <property type="entry name" value="Cytochrome c/b562"/>
    <property type="match status" value="1"/>
</dbReference>
<name>A0A369TS87_9RHOB</name>
<keyword evidence="2 7" id="KW-0349">Heme</keyword>
<dbReference type="SUPFAM" id="SSF47175">
    <property type="entry name" value="Cytochromes"/>
    <property type="match status" value="1"/>
</dbReference>
<proteinExistence type="predicted"/>
<dbReference type="GO" id="GO:0042597">
    <property type="term" value="C:periplasmic space"/>
    <property type="evidence" value="ECO:0007669"/>
    <property type="project" value="InterPro"/>
</dbReference>
<dbReference type="InterPro" id="IPR012127">
    <property type="entry name" value="Cyt_c_prime"/>
</dbReference>
<dbReference type="GO" id="GO:0009055">
    <property type="term" value="F:electron transfer activity"/>
    <property type="evidence" value="ECO:0007669"/>
    <property type="project" value="InterPro"/>
</dbReference>
<sequence>MLKTSAMAVCAAALLASPALAQEDFSDVLKARQGQFRIMALNLGILGGMAKGEVAYDTESAQAAADTLVAVSMIQQGPHWPEGSDEMAIDGTRALPAIWENFDDFVTKWEGFGTAAANMQEVAATGQEALGPALGQIGDACKACHDDYRASQN</sequence>
<feature type="binding site" description="covalent" evidence="7">
    <location>
        <position position="144"/>
    </location>
    <ligand>
        <name>heme c</name>
        <dbReference type="ChEBI" id="CHEBI:61717"/>
    </ligand>
</feature>